<dbReference type="RefSeq" id="WP_345262946.1">
    <property type="nucleotide sequence ID" value="NZ_BAABHB010000001.1"/>
</dbReference>
<dbReference type="EMBL" id="BAABHB010000001">
    <property type="protein sequence ID" value="GAA4395072.1"/>
    <property type="molecule type" value="Genomic_DNA"/>
</dbReference>
<feature type="chain" id="PRO_5045948520" description="Outer membrane lipoprotein-sorting protein" evidence="1">
    <location>
        <begin position="21"/>
        <end position="237"/>
    </location>
</feature>
<name>A0ABP8JRQ1_9BACT</name>
<accession>A0ABP8JRQ1</accession>
<feature type="signal peptide" evidence="1">
    <location>
        <begin position="1"/>
        <end position="20"/>
    </location>
</feature>
<organism evidence="2 3">
    <name type="scientific">Nibrella viscosa</name>
    <dbReference type="NCBI Taxonomy" id="1084524"/>
    <lineage>
        <taxon>Bacteria</taxon>
        <taxon>Pseudomonadati</taxon>
        <taxon>Bacteroidota</taxon>
        <taxon>Cytophagia</taxon>
        <taxon>Cytophagales</taxon>
        <taxon>Spirosomataceae</taxon>
        <taxon>Nibrella</taxon>
    </lineage>
</organism>
<comment type="caution">
    <text evidence="2">The sequence shown here is derived from an EMBL/GenBank/DDBJ whole genome shotgun (WGS) entry which is preliminary data.</text>
</comment>
<protein>
    <recommendedName>
        <fullName evidence="4">Outer membrane lipoprotein-sorting protein</fullName>
    </recommendedName>
</protein>
<evidence type="ECO:0000313" key="3">
    <source>
        <dbReference type="Proteomes" id="UP001500936"/>
    </source>
</evidence>
<dbReference type="Proteomes" id="UP001500936">
    <property type="component" value="Unassembled WGS sequence"/>
</dbReference>
<sequence length="237" mass="25918">MKKVTLTVLLIPALCLSVFAQSTPSADEVMDKYLAAIGGKEFLATINTLTVDMSTDMQGNSMIMTRKQMAPNKFSQVAYANGMELFKMVSDGNKVAMVSPRGNQTMEGAQAQSAILQNMLFPEMRFAQMGIKSTVAGIEKVDGKEAYKVAHTTADGAVSWSDFYDVNSGLKVQTVSVMRTPQGEREQAILYADYKDFKGLKYPTSLTQGSGQFQRQSSVDKVKINDKVKDSDFAVAQ</sequence>
<keyword evidence="1" id="KW-0732">Signal</keyword>
<reference evidence="3" key="1">
    <citation type="journal article" date="2019" name="Int. J. Syst. Evol. Microbiol.">
        <title>The Global Catalogue of Microorganisms (GCM) 10K type strain sequencing project: providing services to taxonomists for standard genome sequencing and annotation.</title>
        <authorList>
            <consortium name="The Broad Institute Genomics Platform"/>
            <consortium name="The Broad Institute Genome Sequencing Center for Infectious Disease"/>
            <person name="Wu L."/>
            <person name="Ma J."/>
        </authorList>
    </citation>
    <scope>NUCLEOTIDE SEQUENCE [LARGE SCALE GENOMIC DNA]</scope>
    <source>
        <strain evidence="3">JCM 17925</strain>
    </source>
</reference>
<evidence type="ECO:0000256" key="1">
    <source>
        <dbReference type="SAM" id="SignalP"/>
    </source>
</evidence>
<proteinExistence type="predicted"/>
<keyword evidence="3" id="KW-1185">Reference proteome</keyword>
<evidence type="ECO:0000313" key="2">
    <source>
        <dbReference type="EMBL" id="GAA4395072.1"/>
    </source>
</evidence>
<evidence type="ECO:0008006" key="4">
    <source>
        <dbReference type="Google" id="ProtNLM"/>
    </source>
</evidence>
<gene>
    <name evidence="2" type="ORF">GCM10023187_01560</name>
</gene>